<reference evidence="2" key="1">
    <citation type="journal article" date="2014" name="Int. J. Syst. Evol. Microbiol.">
        <title>Complete genome sequence of Corynebacterium casei LMG S-19264T (=DSM 44701T), isolated from a smear-ripened cheese.</title>
        <authorList>
            <consortium name="US DOE Joint Genome Institute (JGI-PGF)"/>
            <person name="Walter F."/>
            <person name="Albersmeier A."/>
            <person name="Kalinowski J."/>
            <person name="Ruckert C."/>
        </authorList>
    </citation>
    <scope>NUCLEOTIDE SEQUENCE</scope>
    <source>
        <strain evidence="2">JCM 4988</strain>
    </source>
</reference>
<keyword evidence="1" id="KW-0812">Transmembrane</keyword>
<dbReference type="EMBL" id="BMWG01000009">
    <property type="protein sequence ID" value="GGZ36515.1"/>
    <property type="molecule type" value="Genomic_DNA"/>
</dbReference>
<sequence>MSVNLLLGLPAVVPVWLLWYFVANWPFAALGWTRREPTENDGMLPWFLFGGAVTVGFTLLWWLANRPMRRRVAAASPWYWPTSALVTLLPTFVLAIVL</sequence>
<keyword evidence="1" id="KW-0472">Membrane</keyword>
<organism evidence="2 3">
    <name type="scientific">Streptomyces inusitatus</name>
    <dbReference type="NCBI Taxonomy" id="68221"/>
    <lineage>
        <taxon>Bacteria</taxon>
        <taxon>Bacillati</taxon>
        <taxon>Actinomycetota</taxon>
        <taxon>Actinomycetes</taxon>
        <taxon>Kitasatosporales</taxon>
        <taxon>Streptomycetaceae</taxon>
        <taxon>Streptomyces</taxon>
    </lineage>
</organism>
<dbReference type="Proteomes" id="UP000630936">
    <property type="component" value="Unassembled WGS sequence"/>
</dbReference>
<feature type="transmembrane region" description="Helical" evidence="1">
    <location>
        <begin position="43"/>
        <end position="64"/>
    </location>
</feature>
<dbReference type="RefSeq" id="WP_190123876.1">
    <property type="nucleotide sequence ID" value="NZ_BMWG01000009.1"/>
</dbReference>
<protein>
    <recommendedName>
        <fullName evidence="4">Integral membrane protein</fullName>
    </recommendedName>
</protein>
<accession>A0A918UVU8</accession>
<name>A0A918UVU8_9ACTN</name>
<comment type="caution">
    <text evidence="2">The sequence shown here is derived from an EMBL/GenBank/DDBJ whole genome shotgun (WGS) entry which is preliminary data.</text>
</comment>
<feature type="transmembrane region" description="Helical" evidence="1">
    <location>
        <begin position="76"/>
        <end position="97"/>
    </location>
</feature>
<evidence type="ECO:0000313" key="3">
    <source>
        <dbReference type="Proteomes" id="UP000630936"/>
    </source>
</evidence>
<evidence type="ECO:0000256" key="1">
    <source>
        <dbReference type="SAM" id="Phobius"/>
    </source>
</evidence>
<reference evidence="2" key="2">
    <citation type="submission" date="2020-09" db="EMBL/GenBank/DDBJ databases">
        <authorList>
            <person name="Sun Q."/>
            <person name="Ohkuma M."/>
        </authorList>
    </citation>
    <scope>NUCLEOTIDE SEQUENCE</scope>
    <source>
        <strain evidence="2">JCM 4988</strain>
    </source>
</reference>
<feature type="transmembrane region" description="Helical" evidence="1">
    <location>
        <begin position="5"/>
        <end position="23"/>
    </location>
</feature>
<evidence type="ECO:0000313" key="2">
    <source>
        <dbReference type="EMBL" id="GGZ36515.1"/>
    </source>
</evidence>
<proteinExistence type="predicted"/>
<evidence type="ECO:0008006" key="4">
    <source>
        <dbReference type="Google" id="ProtNLM"/>
    </source>
</evidence>
<keyword evidence="3" id="KW-1185">Reference proteome</keyword>
<keyword evidence="1" id="KW-1133">Transmembrane helix</keyword>
<dbReference type="AlphaFoldDB" id="A0A918UVU8"/>
<gene>
    <name evidence="2" type="ORF">GCM10010387_33220</name>
</gene>